<reference evidence="4" key="2">
    <citation type="submission" date="2023-02" db="EMBL/GenBank/DDBJ databases">
        <authorList>
            <person name="Swenson N.G."/>
            <person name="Wegrzyn J.L."/>
            <person name="Mcevoy S.L."/>
        </authorList>
    </citation>
    <scope>NUCLEOTIDE SEQUENCE</scope>
    <source>
        <strain evidence="4">91603</strain>
        <tissue evidence="4">Leaf</tissue>
    </source>
</reference>
<dbReference type="AlphaFoldDB" id="A0AAD5NRG3"/>
<feature type="signal peptide" evidence="1">
    <location>
        <begin position="1"/>
        <end position="24"/>
    </location>
</feature>
<proteinExistence type="predicted"/>
<evidence type="ECO:0000259" key="2">
    <source>
        <dbReference type="Pfam" id="PF22967"/>
    </source>
</evidence>
<dbReference type="Proteomes" id="UP001064489">
    <property type="component" value="Chromosome 5"/>
</dbReference>
<keyword evidence="5" id="KW-1185">Reference proteome</keyword>
<accession>A0AAD5NRG3</accession>
<organism evidence="4 5">
    <name type="scientific">Acer negundo</name>
    <name type="common">Box elder</name>
    <dbReference type="NCBI Taxonomy" id="4023"/>
    <lineage>
        <taxon>Eukaryota</taxon>
        <taxon>Viridiplantae</taxon>
        <taxon>Streptophyta</taxon>
        <taxon>Embryophyta</taxon>
        <taxon>Tracheophyta</taxon>
        <taxon>Spermatophyta</taxon>
        <taxon>Magnoliopsida</taxon>
        <taxon>eudicotyledons</taxon>
        <taxon>Gunneridae</taxon>
        <taxon>Pentapetalae</taxon>
        <taxon>rosids</taxon>
        <taxon>malvids</taxon>
        <taxon>Sapindales</taxon>
        <taxon>Sapindaceae</taxon>
        <taxon>Hippocastanoideae</taxon>
        <taxon>Acereae</taxon>
        <taxon>Acer</taxon>
    </lineage>
</organism>
<dbReference type="Pfam" id="PF22967">
    <property type="entry name" value="Ig_NUP210_1st"/>
    <property type="match status" value="1"/>
</dbReference>
<protein>
    <submittedName>
        <fullName evidence="4">Uncharacterized protein</fullName>
    </submittedName>
</protein>
<feature type="domain" description="NUP210 Ig-like" evidence="2">
    <location>
        <begin position="35"/>
        <end position="118"/>
    </location>
</feature>
<evidence type="ECO:0000256" key="1">
    <source>
        <dbReference type="SAM" id="SignalP"/>
    </source>
</evidence>
<dbReference type="Pfam" id="PF22969">
    <property type="entry name" value="Ig_NUP210_2nd"/>
    <property type="match status" value="1"/>
</dbReference>
<keyword evidence="1" id="KW-0732">Signal</keyword>
<gene>
    <name evidence="4" type="ORF">LWI28_003786</name>
</gene>
<dbReference type="PANTHER" id="PTHR23019">
    <property type="entry name" value="NUCLEAR PORE MEMBRANE GLYCOPROTEIN GP210-RELATED"/>
    <property type="match status" value="1"/>
</dbReference>
<comment type="caution">
    <text evidence="4">The sequence shown here is derived from an EMBL/GenBank/DDBJ whole genome shotgun (WGS) entry which is preliminary data.</text>
</comment>
<name>A0AAD5NRG3_ACENE</name>
<sequence length="425" mass="47270">MSRFTTTFWSLLVLLAVVVEETTSLLGSGPHITDVNILLPPKITNPVEYRLQGSDGCFKWSWDHHDFLSVLPEYNSSNRCSTSARLRSIAPYSGRKETAVYATDVHSGIVIRCKVFIDIFSRIQIFHNSIKLDLDGLATLRVRAFDSQDNVFSSLVGLQFMWQLMPETDGTHHLVHVPLKDSPLSDCGGLCGDLDIQIILENSGVFSDLYVVKGIEIGLEKVSVHLLEPEFKDMADNIVLTVAEAMSLEPPSPVYVLIGAAFQYSLKVIHENIPQVVTLPSLHHNWSVSNPSIAQVDTMMGVTRAISLGETVVIVEDTRVAGHIQVSTLNVVLPDTLCLYISPLSGSGDPVEGTEAIPSVARWYVVSGRQYLIWMKVFSHGPSAQEIYITKNDDVKLFDNQSEYWKTFWCRMILCLNMAGEILQS</sequence>
<dbReference type="EMBL" id="JAJSOW010000102">
    <property type="protein sequence ID" value="KAI9176516.1"/>
    <property type="molecule type" value="Genomic_DNA"/>
</dbReference>
<evidence type="ECO:0000313" key="4">
    <source>
        <dbReference type="EMBL" id="KAI9176516.1"/>
    </source>
</evidence>
<evidence type="ECO:0000313" key="5">
    <source>
        <dbReference type="Proteomes" id="UP001064489"/>
    </source>
</evidence>
<dbReference type="PANTHER" id="PTHR23019:SF0">
    <property type="entry name" value="NUCLEAR PORE MEMBRANE GLYCOPROTEIN 210"/>
    <property type="match status" value="1"/>
</dbReference>
<reference evidence="4" key="1">
    <citation type="journal article" date="2022" name="Plant J.">
        <title>Strategies of tolerance reflected in two North American maple genomes.</title>
        <authorList>
            <person name="McEvoy S.L."/>
            <person name="Sezen U.U."/>
            <person name="Trouern-Trend A."/>
            <person name="McMahon S.M."/>
            <person name="Schaberg P.G."/>
            <person name="Yang J."/>
            <person name="Wegrzyn J.L."/>
            <person name="Swenson N.G."/>
        </authorList>
    </citation>
    <scope>NUCLEOTIDE SEQUENCE</scope>
    <source>
        <strain evidence="4">91603</strain>
    </source>
</reference>
<evidence type="ECO:0000259" key="3">
    <source>
        <dbReference type="Pfam" id="PF22969"/>
    </source>
</evidence>
<feature type="domain" description="NUP210 Ig-like" evidence="3">
    <location>
        <begin position="138"/>
        <end position="235"/>
    </location>
</feature>
<dbReference type="InterPro" id="IPR055096">
    <property type="entry name" value="Ig_NUP210_1st"/>
</dbReference>
<dbReference type="InterPro" id="IPR055097">
    <property type="entry name" value="Ig_NUP210_2nd"/>
</dbReference>
<dbReference type="InterPro" id="IPR045197">
    <property type="entry name" value="NUP210-like"/>
</dbReference>
<feature type="chain" id="PRO_5042295543" evidence="1">
    <location>
        <begin position="25"/>
        <end position="425"/>
    </location>
</feature>